<proteinExistence type="predicted"/>
<dbReference type="SUPFAM" id="SSF48403">
    <property type="entry name" value="Ankyrin repeat"/>
    <property type="match status" value="1"/>
</dbReference>
<gene>
    <name evidence="2" type="ORF">TT172_LOCUS72</name>
</gene>
<feature type="region of interest" description="Disordered" evidence="1">
    <location>
        <begin position="264"/>
        <end position="307"/>
    </location>
</feature>
<evidence type="ECO:0000256" key="1">
    <source>
        <dbReference type="SAM" id="MobiDB-lite"/>
    </source>
</evidence>
<dbReference type="InterPro" id="IPR002110">
    <property type="entry name" value="Ankyrin_rpt"/>
</dbReference>
<reference evidence="2 3" key="1">
    <citation type="submission" date="2018-04" db="EMBL/GenBank/DDBJ databases">
        <authorList>
            <person name="Huttner S."/>
            <person name="Dainat J."/>
        </authorList>
    </citation>
    <scope>NUCLEOTIDE SEQUENCE [LARGE SCALE GENOMIC DNA]</scope>
</reference>
<dbReference type="EMBL" id="OUUZ01000001">
    <property type="protein sequence ID" value="SPQ17653.1"/>
    <property type="molecule type" value="Genomic_DNA"/>
</dbReference>
<sequence length="307" mass="32806">MAVTSEVPPTAELELASWREAENFLSDADTESILSFAITNNVLELDGILGDIAARHEATKGVLLLRARDSEGRNAVHYAAIGHANDTLEYLLDPELFPGQPHLHLALFYLKNNNGENTALYAIRQRCPPAFLDRILTLTGRDLLRETNNDGLGPLHCAAAYDAGELLRHLVAHHHLDPNGRLGTSPRASPLQSSVFLPEEGDTPLHLAARYNAASAFEALYGDLRADSLVRNRAGDTPFHVAAKVDAKAVLAYLSGLPEKLASAGAGGGGGGCGDGEKGQGGQEQEMRDNTRDGDAEESDDVISEIS</sequence>
<dbReference type="PANTHER" id="PTHR24121:SF21">
    <property type="entry name" value="ANKYRIN REPEAT FAMILY PROTEIN"/>
    <property type="match status" value="1"/>
</dbReference>
<feature type="region of interest" description="Disordered" evidence="1">
    <location>
        <begin position="178"/>
        <end position="197"/>
    </location>
</feature>
<dbReference type="SMART" id="SM00248">
    <property type="entry name" value="ANK"/>
    <property type="match status" value="4"/>
</dbReference>
<dbReference type="Gene3D" id="1.25.40.20">
    <property type="entry name" value="Ankyrin repeat-containing domain"/>
    <property type="match status" value="1"/>
</dbReference>
<feature type="compositionally biased region" description="Basic and acidic residues" evidence="1">
    <location>
        <begin position="285"/>
        <end position="294"/>
    </location>
</feature>
<protein>
    <submittedName>
        <fullName evidence="2">F61c341d-f8ba-4596-90b3-65090f5b1c07</fullName>
    </submittedName>
</protein>
<dbReference type="Pfam" id="PF13857">
    <property type="entry name" value="Ank_5"/>
    <property type="match status" value="1"/>
</dbReference>
<evidence type="ECO:0000313" key="2">
    <source>
        <dbReference type="EMBL" id="SPQ17653.1"/>
    </source>
</evidence>
<feature type="compositionally biased region" description="Acidic residues" evidence="1">
    <location>
        <begin position="295"/>
        <end position="307"/>
    </location>
</feature>
<feature type="compositionally biased region" description="Gly residues" evidence="1">
    <location>
        <begin position="265"/>
        <end position="282"/>
    </location>
</feature>
<feature type="compositionally biased region" description="Polar residues" evidence="1">
    <location>
        <begin position="186"/>
        <end position="195"/>
    </location>
</feature>
<dbReference type="InterPro" id="IPR036770">
    <property type="entry name" value="Ankyrin_rpt-contain_sf"/>
</dbReference>
<accession>A0A446B571</accession>
<dbReference type="Proteomes" id="UP000289323">
    <property type="component" value="Unassembled WGS sequence"/>
</dbReference>
<evidence type="ECO:0000313" key="3">
    <source>
        <dbReference type="Proteomes" id="UP000289323"/>
    </source>
</evidence>
<dbReference type="AlphaFoldDB" id="A0A446B571"/>
<organism evidence="2 3">
    <name type="scientific">Thermothielavioides terrestris</name>
    <dbReference type="NCBI Taxonomy" id="2587410"/>
    <lineage>
        <taxon>Eukaryota</taxon>
        <taxon>Fungi</taxon>
        <taxon>Dikarya</taxon>
        <taxon>Ascomycota</taxon>
        <taxon>Pezizomycotina</taxon>
        <taxon>Sordariomycetes</taxon>
        <taxon>Sordariomycetidae</taxon>
        <taxon>Sordariales</taxon>
        <taxon>Chaetomiaceae</taxon>
        <taxon>Thermothielavioides</taxon>
    </lineage>
</organism>
<name>A0A446B571_9PEZI</name>
<dbReference type="PANTHER" id="PTHR24121">
    <property type="entry name" value="NO MECHANORECEPTOR POTENTIAL C, ISOFORM D-RELATED"/>
    <property type="match status" value="1"/>
</dbReference>